<keyword evidence="3" id="KW-1185">Reference proteome</keyword>
<name>A0A4Z1KU00_9HELO</name>
<feature type="region of interest" description="Disordered" evidence="1">
    <location>
        <begin position="58"/>
        <end position="77"/>
    </location>
</feature>
<dbReference type="Proteomes" id="UP000297280">
    <property type="component" value="Unassembled WGS sequence"/>
</dbReference>
<sequence length="77" mass="8641">MARYEGSYKDREITEVTVEIEQRETDLGPGLPKFFSLMSMLDGIKLGLHELAPKIVETTSRDPPDSNVNFDALKVEA</sequence>
<reference evidence="2 3" key="1">
    <citation type="submission" date="2017-12" db="EMBL/GenBank/DDBJ databases">
        <title>Comparative genomics of Botrytis spp.</title>
        <authorList>
            <person name="Valero-Jimenez C.A."/>
            <person name="Tapia P."/>
            <person name="Veloso J."/>
            <person name="Silva-Moreno E."/>
            <person name="Staats M."/>
            <person name="Valdes J.H."/>
            <person name="Van Kan J.A.L."/>
        </authorList>
    </citation>
    <scope>NUCLEOTIDE SEQUENCE [LARGE SCALE GENOMIC DNA]</scope>
    <source>
        <strain evidence="2 3">MUCL3349</strain>
    </source>
</reference>
<evidence type="ECO:0000313" key="3">
    <source>
        <dbReference type="Proteomes" id="UP000297280"/>
    </source>
</evidence>
<evidence type="ECO:0000313" key="2">
    <source>
        <dbReference type="EMBL" id="TGO87986.1"/>
    </source>
</evidence>
<proteinExistence type="predicted"/>
<evidence type="ECO:0000256" key="1">
    <source>
        <dbReference type="SAM" id="MobiDB-lite"/>
    </source>
</evidence>
<gene>
    <name evidence="2" type="ORF">BPOR_0191g00050</name>
</gene>
<comment type="caution">
    <text evidence="2">The sequence shown here is derived from an EMBL/GenBank/DDBJ whole genome shotgun (WGS) entry which is preliminary data.</text>
</comment>
<dbReference type="EMBL" id="PQXO01000191">
    <property type="protein sequence ID" value="TGO87986.1"/>
    <property type="molecule type" value="Genomic_DNA"/>
</dbReference>
<accession>A0A4Z1KU00</accession>
<dbReference type="AlphaFoldDB" id="A0A4Z1KU00"/>
<protein>
    <submittedName>
        <fullName evidence="2">Uncharacterized protein</fullName>
    </submittedName>
</protein>
<organism evidence="2 3">
    <name type="scientific">Botrytis porri</name>
    <dbReference type="NCBI Taxonomy" id="87229"/>
    <lineage>
        <taxon>Eukaryota</taxon>
        <taxon>Fungi</taxon>
        <taxon>Dikarya</taxon>
        <taxon>Ascomycota</taxon>
        <taxon>Pezizomycotina</taxon>
        <taxon>Leotiomycetes</taxon>
        <taxon>Helotiales</taxon>
        <taxon>Sclerotiniaceae</taxon>
        <taxon>Botrytis</taxon>
    </lineage>
</organism>